<protein>
    <submittedName>
        <fullName evidence="3">Transcriptional regulator, LuxR family</fullName>
    </submittedName>
</protein>
<proteinExistence type="predicted"/>
<evidence type="ECO:0000313" key="4">
    <source>
        <dbReference type="Proteomes" id="UP000029669"/>
    </source>
</evidence>
<accession>A0A097AP33</accession>
<dbReference type="RefSeq" id="WP_236617301.1">
    <property type="nucleotide sequence ID" value="NZ_CP009170.1"/>
</dbReference>
<dbReference type="eggNOG" id="COG2197">
    <property type="taxonomic scope" value="Bacteria"/>
</dbReference>
<dbReference type="PRINTS" id="PR00038">
    <property type="entry name" value="HTHLUXR"/>
</dbReference>
<feature type="domain" description="HTH luxR-type" evidence="2">
    <location>
        <begin position="72"/>
        <end position="133"/>
    </location>
</feature>
<dbReference type="SMART" id="SM00421">
    <property type="entry name" value="HTH_LUXR"/>
    <property type="match status" value="1"/>
</dbReference>
<dbReference type="CDD" id="cd06170">
    <property type="entry name" value="LuxR_C_like"/>
    <property type="match status" value="1"/>
</dbReference>
<dbReference type="PROSITE" id="PS50043">
    <property type="entry name" value="HTH_LUXR_2"/>
    <property type="match status" value="1"/>
</dbReference>
<dbReference type="InterPro" id="IPR000792">
    <property type="entry name" value="Tscrpt_reg_LuxR_C"/>
</dbReference>
<dbReference type="HOGENOM" id="CLU_088266_1_0_9"/>
<organism evidence="3 4">
    <name type="scientific">Thermoanaerobacter kivui</name>
    <name type="common">Acetogenium kivui</name>
    <dbReference type="NCBI Taxonomy" id="2325"/>
    <lineage>
        <taxon>Bacteria</taxon>
        <taxon>Bacillati</taxon>
        <taxon>Bacillota</taxon>
        <taxon>Clostridia</taxon>
        <taxon>Thermoanaerobacterales</taxon>
        <taxon>Thermoanaerobacteraceae</taxon>
        <taxon>Thermoanaerobacter</taxon>
    </lineage>
</organism>
<dbReference type="Proteomes" id="UP000029669">
    <property type="component" value="Chromosome"/>
</dbReference>
<dbReference type="Pfam" id="PF00196">
    <property type="entry name" value="GerE"/>
    <property type="match status" value="1"/>
</dbReference>
<evidence type="ECO:0000256" key="1">
    <source>
        <dbReference type="ARBA" id="ARBA00023125"/>
    </source>
</evidence>
<keyword evidence="1" id="KW-0238">DNA-binding</keyword>
<dbReference type="AlphaFoldDB" id="A0A097AP33"/>
<dbReference type="Gene3D" id="1.10.10.10">
    <property type="entry name" value="Winged helix-like DNA-binding domain superfamily/Winged helix DNA-binding domain"/>
    <property type="match status" value="1"/>
</dbReference>
<gene>
    <name evidence="3" type="ORF">TKV_c03610</name>
</gene>
<dbReference type="PANTHER" id="PTHR43214">
    <property type="entry name" value="TWO-COMPONENT RESPONSE REGULATOR"/>
    <property type="match status" value="1"/>
</dbReference>
<dbReference type="SUPFAM" id="SSF46894">
    <property type="entry name" value="C-terminal effector domain of the bipartite response regulators"/>
    <property type="match status" value="1"/>
</dbReference>
<sequence>MDNIDARQNEDYFTLFGIYACKIYSDEKGKDSKICIYKKIADEVSMVIKLLAEKIATEYGKRIKEKEPNEIKIKLNDSQIKILELEAKGYRELDIAKVLGIEVVTVKYHKRKIVEKLGVKNIKEAVAKAIKNFGNI</sequence>
<evidence type="ECO:0000313" key="3">
    <source>
        <dbReference type="EMBL" id="AIS51565.1"/>
    </source>
</evidence>
<name>A0A097AP33_THEKI</name>
<evidence type="ECO:0000259" key="2">
    <source>
        <dbReference type="PROSITE" id="PS50043"/>
    </source>
</evidence>
<keyword evidence="4" id="KW-1185">Reference proteome</keyword>
<dbReference type="PANTHER" id="PTHR43214:SF43">
    <property type="entry name" value="TWO-COMPONENT RESPONSE REGULATOR"/>
    <property type="match status" value="1"/>
</dbReference>
<dbReference type="KEGG" id="tki:TKV_c03610"/>
<reference evidence="4" key="1">
    <citation type="journal article" date="2015" name="Genome Announc.">
        <title>Whole-Genome Sequences of 80 Environmental and Clinical Isolates of Burkholderia pseudomallei.</title>
        <authorList>
            <person name="Johnson S.L."/>
            <person name="Baker A.L."/>
            <person name="Chain P.S."/>
            <person name="Currie B.J."/>
            <person name="Daligault H.E."/>
            <person name="Davenport K.W."/>
            <person name="Davis C.B."/>
            <person name="Inglis T.J."/>
            <person name="Kaestli M."/>
            <person name="Koren S."/>
            <person name="Mayo M."/>
            <person name="Merritt A.J."/>
            <person name="Price E.P."/>
            <person name="Sarovich D.S."/>
            <person name="Warner J."/>
            <person name="Rosovitz M.J."/>
        </authorList>
    </citation>
    <scope>NUCLEOTIDE SEQUENCE [LARGE SCALE GENOMIC DNA]</scope>
    <source>
        <strain evidence="4">DSM 2030</strain>
    </source>
</reference>
<dbReference type="GO" id="GO:0006355">
    <property type="term" value="P:regulation of DNA-templated transcription"/>
    <property type="evidence" value="ECO:0007669"/>
    <property type="project" value="InterPro"/>
</dbReference>
<dbReference type="InterPro" id="IPR039420">
    <property type="entry name" value="WalR-like"/>
</dbReference>
<dbReference type="EMBL" id="CP009170">
    <property type="protein sequence ID" value="AIS51565.1"/>
    <property type="molecule type" value="Genomic_DNA"/>
</dbReference>
<dbReference type="InterPro" id="IPR016032">
    <property type="entry name" value="Sig_transdc_resp-reg_C-effctor"/>
</dbReference>
<dbReference type="InterPro" id="IPR036388">
    <property type="entry name" value="WH-like_DNA-bd_sf"/>
</dbReference>
<dbReference type="GO" id="GO:0003677">
    <property type="term" value="F:DNA binding"/>
    <property type="evidence" value="ECO:0007669"/>
    <property type="project" value="UniProtKB-KW"/>
</dbReference>
<dbReference type="STRING" id="2325.TKV_c03610"/>